<sequence>MAELKNVNSSSITEQCYKYMVDNNIKKLNIYDFLDYIKPQLNLSEEEFVNQMSYFYTDLNLDGRFVCIEDGSWVLKDSLSVEDVLNFVEPSISKFDIEEDIDIYEDEEDNEDVTDELDELVEQEDEDEKEEDDLFGFGDDEEIVSKLGINHEEEEF</sequence>
<comment type="similarity">
    <text evidence="1">Belongs to the RpoE family.</text>
</comment>
<feature type="coiled-coil region" evidence="7">
    <location>
        <begin position="103"/>
        <end position="130"/>
    </location>
</feature>
<accession>A0ABX2SYZ3</accession>
<dbReference type="NCBIfam" id="TIGR04567">
    <property type="entry name" value="RNAP_delt_lowGC"/>
    <property type="match status" value="1"/>
</dbReference>
<evidence type="ECO:0000256" key="2">
    <source>
        <dbReference type="ARBA" id="ARBA00022478"/>
    </source>
</evidence>
<evidence type="ECO:0000256" key="4">
    <source>
        <dbReference type="ARBA" id="ARBA00022695"/>
    </source>
</evidence>
<dbReference type="GO" id="GO:0003899">
    <property type="term" value="F:DNA-directed RNA polymerase activity"/>
    <property type="evidence" value="ECO:0007669"/>
    <property type="project" value="UniProtKB-EC"/>
</dbReference>
<keyword evidence="3 9" id="KW-0808">Transferase</keyword>
<dbReference type="InterPro" id="IPR038087">
    <property type="entry name" value="RNAP_delta_N_dom_sf"/>
</dbReference>
<evidence type="ECO:0000256" key="1">
    <source>
        <dbReference type="ARBA" id="ARBA00009828"/>
    </source>
</evidence>
<dbReference type="PROSITE" id="PS51913">
    <property type="entry name" value="HTH_HARE"/>
    <property type="match status" value="1"/>
</dbReference>
<keyword evidence="5" id="KW-0804">Transcription</keyword>
<dbReference type="InterPro" id="IPR029757">
    <property type="entry name" value="RpoE"/>
</dbReference>
<proteinExistence type="inferred from homology"/>
<evidence type="ECO:0000256" key="6">
    <source>
        <dbReference type="ARBA" id="ARBA00031937"/>
    </source>
</evidence>
<evidence type="ECO:0000259" key="8">
    <source>
        <dbReference type="PROSITE" id="PS51913"/>
    </source>
</evidence>
<evidence type="ECO:0000256" key="7">
    <source>
        <dbReference type="SAM" id="Coils"/>
    </source>
</evidence>
<reference evidence="9 10" key="1">
    <citation type="submission" date="2020-07" db="EMBL/GenBank/DDBJ databases">
        <title>MOT database genomes.</title>
        <authorList>
            <person name="Joseph S."/>
            <person name="Aduse-Opoku J."/>
            <person name="Hashim A."/>
            <person name="Wade W."/>
            <person name="Curtis M."/>
        </authorList>
    </citation>
    <scope>NUCLEOTIDE SEQUENCE [LARGE SCALE GENOMIC DNA]</scope>
    <source>
        <strain evidence="9 10">CIP 106318</strain>
    </source>
</reference>
<dbReference type="InterPro" id="IPR007759">
    <property type="entry name" value="Asxl_HARE-HTH"/>
</dbReference>
<feature type="domain" description="HTH HARE-type" evidence="8">
    <location>
        <begin position="10"/>
        <end position="78"/>
    </location>
</feature>
<protein>
    <recommendedName>
        <fullName evidence="6">RNAP delta factor</fullName>
    </recommendedName>
</protein>
<evidence type="ECO:0000256" key="3">
    <source>
        <dbReference type="ARBA" id="ARBA00022679"/>
    </source>
</evidence>
<comment type="caution">
    <text evidence="9">The sequence shown here is derived from an EMBL/GenBank/DDBJ whole genome shotgun (WGS) entry which is preliminary data.</text>
</comment>
<dbReference type="EMBL" id="JACBYF010000003">
    <property type="protein sequence ID" value="NYS47086.1"/>
    <property type="molecule type" value="Genomic_DNA"/>
</dbReference>
<dbReference type="Proteomes" id="UP000531840">
    <property type="component" value="Unassembled WGS sequence"/>
</dbReference>
<name>A0ABX2SYZ3_9BACL</name>
<organism evidence="9 10">
    <name type="scientific">Gemelliphila palaticanis</name>
    <dbReference type="NCBI Taxonomy" id="81950"/>
    <lineage>
        <taxon>Bacteria</taxon>
        <taxon>Bacillati</taxon>
        <taxon>Bacillota</taxon>
        <taxon>Bacilli</taxon>
        <taxon>Bacillales</taxon>
        <taxon>Gemellaceae</taxon>
        <taxon>Gemelliphila</taxon>
    </lineage>
</organism>
<dbReference type="RefSeq" id="WP_179940579.1">
    <property type="nucleotide sequence ID" value="NZ_JACBYF010000003.1"/>
</dbReference>
<keyword evidence="7" id="KW-0175">Coiled coil</keyword>
<dbReference type="Gene3D" id="1.10.10.1250">
    <property type="entry name" value="RNA polymerase, subunit delta, N-terminal domain"/>
    <property type="match status" value="1"/>
</dbReference>
<keyword evidence="4 9" id="KW-0548">Nucleotidyltransferase</keyword>
<dbReference type="GO" id="GO:0000428">
    <property type="term" value="C:DNA-directed RNA polymerase complex"/>
    <property type="evidence" value="ECO:0007669"/>
    <property type="project" value="UniProtKB-KW"/>
</dbReference>
<evidence type="ECO:0000256" key="5">
    <source>
        <dbReference type="ARBA" id="ARBA00023163"/>
    </source>
</evidence>
<keyword evidence="10" id="KW-1185">Reference proteome</keyword>
<keyword evidence="2 9" id="KW-0240">DNA-directed RNA polymerase</keyword>
<evidence type="ECO:0000313" key="10">
    <source>
        <dbReference type="Proteomes" id="UP000531840"/>
    </source>
</evidence>
<evidence type="ECO:0000313" key="9">
    <source>
        <dbReference type="EMBL" id="NYS47086.1"/>
    </source>
</evidence>
<gene>
    <name evidence="9" type="primary">rpoE</name>
    <name evidence="9" type="ORF">HZY85_02615</name>
</gene>